<dbReference type="Proteomes" id="UP000647172">
    <property type="component" value="Unassembled WGS sequence"/>
</dbReference>
<dbReference type="AlphaFoldDB" id="A0A919JFW8"/>
<dbReference type="PANTHER" id="PTHR12304">
    <property type="entry name" value="INOSINE-URIDINE PREFERRING NUCLEOSIDE HYDROLASE"/>
    <property type="match status" value="1"/>
</dbReference>
<dbReference type="Gene3D" id="3.90.245.10">
    <property type="entry name" value="Ribonucleoside hydrolase-like"/>
    <property type="match status" value="1"/>
</dbReference>
<evidence type="ECO:0000313" key="5">
    <source>
        <dbReference type="Proteomes" id="UP000647172"/>
    </source>
</evidence>
<reference evidence="4" key="1">
    <citation type="submission" date="2021-01" db="EMBL/GenBank/DDBJ databases">
        <title>Whole genome shotgun sequence of Actinoplanes nipponensis NBRC 14063.</title>
        <authorList>
            <person name="Komaki H."/>
            <person name="Tamura T."/>
        </authorList>
    </citation>
    <scope>NUCLEOTIDE SEQUENCE</scope>
    <source>
        <strain evidence="4">NBRC 14063</strain>
    </source>
</reference>
<keyword evidence="1" id="KW-0378">Hydrolase</keyword>
<comment type="caution">
    <text evidence="4">The sequence shown here is derived from an EMBL/GenBank/DDBJ whole genome shotgun (WGS) entry which is preliminary data.</text>
</comment>
<protein>
    <submittedName>
        <fullName evidence="4">Purine nucleosidase</fullName>
    </submittedName>
</protein>
<gene>
    <name evidence="4" type="ORF">Ani05nite_24570</name>
</gene>
<organism evidence="4 5">
    <name type="scientific">Actinoplanes nipponensis</name>
    <dbReference type="NCBI Taxonomy" id="135950"/>
    <lineage>
        <taxon>Bacteria</taxon>
        <taxon>Bacillati</taxon>
        <taxon>Actinomycetota</taxon>
        <taxon>Actinomycetes</taxon>
        <taxon>Micromonosporales</taxon>
        <taxon>Micromonosporaceae</taxon>
        <taxon>Actinoplanes</taxon>
    </lineage>
</organism>
<accession>A0A919JFW8</accession>
<proteinExistence type="predicted"/>
<evidence type="ECO:0000256" key="1">
    <source>
        <dbReference type="ARBA" id="ARBA00022801"/>
    </source>
</evidence>
<dbReference type="PANTHER" id="PTHR12304:SF4">
    <property type="entry name" value="URIDINE NUCLEOSIDASE"/>
    <property type="match status" value="1"/>
</dbReference>
<evidence type="ECO:0000313" key="4">
    <source>
        <dbReference type="EMBL" id="GIE48923.1"/>
    </source>
</evidence>
<sequence>MTAVPVYLDCDTGVDDALALALLLGRPGTAVAGIGTVSGNTAAGQAARNTLDLLALAGRDDIPVAVGAHHPLAGTFGGGAARVHGGNGIGGVALPAAGRAPAAGDAVDLLLGLARRPVGGLRIVATGPLTNLALALRREPGLPALVRDVTVMGGAVRVPGNVTGRAEANIAGDPAAAAAVLAAAWPVTLVPLDVTMGHRFAEDDRAALAAAGTPLTTALAALLTGYFDYYEPVLGERRVPLHDPLAAGIATGLLTPADAPLLGLRVEPDGRLVEDPAVATRTRVVLSLTRDAAPAVRQSIVGHRCAPRE</sequence>
<dbReference type="SUPFAM" id="SSF53590">
    <property type="entry name" value="Nucleoside hydrolase"/>
    <property type="match status" value="1"/>
</dbReference>
<dbReference type="InterPro" id="IPR001910">
    <property type="entry name" value="Inosine/uridine_hydrolase_dom"/>
</dbReference>
<dbReference type="InterPro" id="IPR023186">
    <property type="entry name" value="IUNH"/>
</dbReference>
<dbReference type="InterPro" id="IPR036452">
    <property type="entry name" value="Ribo_hydro-like"/>
</dbReference>
<dbReference type="RefSeq" id="WP_203768005.1">
    <property type="nucleotide sequence ID" value="NZ_BAAAYJ010000067.1"/>
</dbReference>
<evidence type="ECO:0000256" key="2">
    <source>
        <dbReference type="ARBA" id="ARBA00023295"/>
    </source>
</evidence>
<dbReference type="GO" id="GO:0005829">
    <property type="term" value="C:cytosol"/>
    <property type="evidence" value="ECO:0007669"/>
    <property type="project" value="TreeGrafter"/>
</dbReference>
<keyword evidence="5" id="KW-1185">Reference proteome</keyword>
<dbReference type="GO" id="GO:0008477">
    <property type="term" value="F:purine nucleosidase activity"/>
    <property type="evidence" value="ECO:0007669"/>
    <property type="project" value="TreeGrafter"/>
</dbReference>
<dbReference type="GO" id="GO:0006152">
    <property type="term" value="P:purine nucleoside catabolic process"/>
    <property type="evidence" value="ECO:0007669"/>
    <property type="project" value="TreeGrafter"/>
</dbReference>
<dbReference type="Pfam" id="PF01156">
    <property type="entry name" value="IU_nuc_hydro"/>
    <property type="match status" value="1"/>
</dbReference>
<name>A0A919JFW8_9ACTN</name>
<keyword evidence="2" id="KW-0326">Glycosidase</keyword>
<feature type="domain" description="Inosine/uridine-preferring nucleoside hydrolase" evidence="3">
    <location>
        <begin position="6"/>
        <end position="251"/>
    </location>
</feature>
<evidence type="ECO:0000259" key="3">
    <source>
        <dbReference type="Pfam" id="PF01156"/>
    </source>
</evidence>
<dbReference type="EMBL" id="BOMQ01000028">
    <property type="protein sequence ID" value="GIE48923.1"/>
    <property type="molecule type" value="Genomic_DNA"/>
</dbReference>